<organism evidence="2 3">
    <name type="scientific">Leucocoprinus birnbaumii</name>
    <dbReference type="NCBI Taxonomy" id="56174"/>
    <lineage>
        <taxon>Eukaryota</taxon>
        <taxon>Fungi</taxon>
        <taxon>Dikarya</taxon>
        <taxon>Basidiomycota</taxon>
        <taxon>Agaricomycotina</taxon>
        <taxon>Agaricomycetes</taxon>
        <taxon>Agaricomycetidae</taxon>
        <taxon>Agaricales</taxon>
        <taxon>Agaricineae</taxon>
        <taxon>Agaricaceae</taxon>
        <taxon>Leucocoprinus</taxon>
    </lineage>
</organism>
<reference evidence="2" key="1">
    <citation type="submission" date="2022-07" db="EMBL/GenBank/DDBJ databases">
        <title>Genome Sequence of Leucocoprinus birnbaumii.</title>
        <authorList>
            <person name="Buettner E."/>
        </authorList>
    </citation>
    <scope>NUCLEOTIDE SEQUENCE</scope>
    <source>
        <strain evidence="2">VT141</strain>
    </source>
</reference>
<accession>A0AAD5YVX5</accession>
<dbReference type="AlphaFoldDB" id="A0AAD5YVX5"/>
<gene>
    <name evidence="2" type="ORF">NP233_g6022</name>
</gene>
<feature type="region of interest" description="Disordered" evidence="1">
    <location>
        <begin position="134"/>
        <end position="153"/>
    </location>
</feature>
<dbReference type="EMBL" id="JANIEX010000376">
    <property type="protein sequence ID" value="KAJ3567964.1"/>
    <property type="molecule type" value="Genomic_DNA"/>
</dbReference>
<dbReference type="Proteomes" id="UP001213000">
    <property type="component" value="Unassembled WGS sequence"/>
</dbReference>
<feature type="region of interest" description="Disordered" evidence="1">
    <location>
        <begin position="1"/>
        <end position="20"/>
    </location>
</feature>
<keyword evidence="3" id="KW-1185">Reference proteome</keyword>
<evidence type="ECO:0000313" key="2">
    <source>
        <dbReference type="EMBL" id="KAJ3567964.1"/>
    </source>
</evidence>
<evidence type="ECO:0000256" key="1">
    <source>
        <dbReference type="SAM" id="MobiDB-lite"/>
    </source>
</evidence>
<name>A0AAD5YVX5_9AGAR</name>
<feature type="region of interest" description="Disordered" evidence="1">
    <location>
        <begin position="86"/>
        <end position="113"/>
    </location>
</feature>
<protein>
    <submittedName>
        <fullName evidence="2">Uncharacterized protein</fullName>
    </submittedName>
</protein>
<sequence length="241" mass="26237">MSTNGSESQNIMSSRSTASDTGDGIFCVPASPLWKFIKKVLNIVCPPKSLFNGGVINSDVEHTSLDRASNSTLAVCDNCSLPIGAPLSPPTPEPFTDHSSPPQEGGSFEDVENGTLDWVSDSTMYVHDDCPLPIDVAPTSPSPTPSAEQQAPRQLGNIHRLEVSAVDDPYIHYLQTFDRFCQGMIESWQDAGLGHDARHLIWHCHHPLPPPSLVSYETEPVVEGLDMSMKVIIKTQVSVKF</sequence>
<evidence type="ECO:0000313" key="3">
    <source>
        <dbReference type="Proteomes" id="UP001213000"/>
    </source>
</evidence>
<proteinExistence type="predicted"/>
<comment type="caution">
    <text evidence="2">The sequence shown here is derived from an EMBL/GenBank/DDBJ whole genome shotgun (WGS) entry which is preliminary data.</text>
</comment>